<dbReference type="OrthoDB" id="10253115at2759"/>
<accession>A0A6D2I622</accession>
<proteinExistence type="inferred from homology"/>
<dbReference type="AlphaFoldDB" id="A0A6D2I622"/>
<dbReference type="InterPro" id="IPR042099">
    <property type="entry name" value="ANL_N_sf"/>
</dbReference>
<gene>
    <name evidence="3" type="ORF">MERR_LOCUS8870</name>
</gene>
<evidence type="ECO:0000313" key="4">
    <source>
        <dbReference type="Proteomes" id="UP000467841"/>
    </source>
</evidence>
<dbReference type="EMBL" id="CACVBM020000643">
    <property type="protein sequence ID" value="CAA7021635.1"/>
    <property type="molecule type" value="Genomic_DNA"/>
</dbReference>
<reference evidence="3" key="1">
    <citation type="submission" date="2020-01" db="EMBL/GenBank/DDBJ databases">
        <authorList>
            <person name="Mishra B."/>
        </authorList>
    </citation>
    <scope>NUCLEOTIDE SEQUENCE [LARGE SCALE GENOMIC DNA]</scope>
</reference>
<protein>
    <recommendedName>
        <fullName evidence="5">AMP-dependent synthetase/ligase domain-containing protein</fullName>
    </recommendedName>
</protein>
<keyword evidence="2" id="KW-0436">Ligase</keyword>
<dbReference type="Gene3D" id="3.40.50.12780">
    <property type="entry name" value="N-terminal domain of ligase-like"/>
    <property type="match status" value="1"/>
</dbReference>
<evidence type="ECO:0000313" key="3">
    <source>
        <dbReference type="EMBL" id="CAA7021635.1"/>
    </source>
</evidence>
<comment type="similarity">
    <text evidence="1">Belongs to the ATP-dependent AMP-binding enzyme family.</text>
</comment>
<evidence type="ECO:0008006" key="5">
    <source>
        <dbReference type="Google" id="ProtNLM"/>
    </source>
</evidence>
<dbReference type="GO" id="GO:0016874">
    <property type="term" value="F:ligase activity"/>
    <property type="evidence" value="ECO:0007669"/>
    <property type="project" value="UniProtKB-KW"/>
</dbReference>
<comment type="caution">
    <text evidence="3">The sequence shown here is derived from an EMBL/GenBank/DDBJ whole genome shotgun (WGS) entry which is preliminary data.</text>
</comment>
<evidence type="ECO:0000256" key="1">
    <source>
        <dbReference type="ARBA" id="ARBA00006432"/>
    </source>
</evidence>
<evidence type="ECO:0000256" key="2">
    <source>
        <dbReference type="ARBA" id="ARBA00022598"/>
    </source>
</evidence>
<dbReference type="SUPFAM" id="SSF56801">
    <property type="entry name" value="Acetyl-CoA synthetase-like"/>
    <property type="match status" value="1"/>
</dbReference>
<organism evidence="3 4">
    <name type="scientific">Microthlaspi erraticum</name>
    <dbReference type="NCBI Taxonomy" id="1685480"/>
    <lineage>
        <taxon>Eukaryota</taxon>
        <taxon>Viridiplantae</taxon>
        <taxon>Streptophyta</taxon>
        <taxon>Embryophyta</taxon>
        <taxon>Tracheophyta</taxon>
        <taxon>Spermatophyta</taxon>
        <taxon>Magnoliopsida</taxon>
        <taxon>eudicotyledons</taxon>
        <taxon>Gunneridae</taxon>
        <taxon>Pentapetalae</taxon>
        <taxon>rosids</taxon>
        <taxon>malvids</taxon>
        <taxon>Brassicales</taxon>
        <taxon>Brassicaceae</taxon>
        <taxon>Coluteocarpeae</taxon>
        <taxon>Microthlaspi</taxon>
    </lineage>
</organism>
<dbReference type="PANTHER" id="PTHR43859">
    <property type="entry name" value="ACYL-ACTIVATING ENZYME"/>
    <property type="match status" value="1"/>
</dbReference>
<sequence length="85" mass="9678">MHFAVPMAGAVLNTINTRLDEKSIAGILCHAQPKMLFIDRNLEHLARESLQLLPHEDFKQNMKVIFIDESKTSSIQGVRLRESHP</sequence>
<dbReference type="PANTHER" id="PTHR43859:SF52">
    <property type="entry name" value="4-COUMARATE--COA LIGASE"/>
    <property type="match status" value="1"/>
</dbReference>
<name>A0A6D2I622_9BRAS</name>
<keyword evidence="4" id="KW-1185">Reference proteome</keyword>
<dbReference type="Proteomes" id="UP000467841">
    <property type="component" value="Unassembled WGS sequence"/>
</dbReference>